<evidence type="ECO:0000259" key="2">
    <source>
        <dbReference type="Pfam" id="PF26079"/>
    </source>
</evidence>
<dbReference type="InterPro" id="IPR006949">
    <property type="entry name" value="Barrel_Baseplate_J-like"/>
</dbReference>
<reference evidence="4" key="1">
    <citation type="journal article" date="2019" name="Int. J. Syst. Evol. Microbiol.">
        <title>The Global Catalogue of Microorganisms (GCM) 10K type strain sequencing project: providing services to taxonomists for standard genome sequencing and annotation.</title>
        <authorList>
            <consortium name="The Broad Institute Genomics Platform"/>
            <consortium name="The Broad Institute Genome Sequencing Center for Infectious Disease"/>
            <person name="Wu L."/>
            <person name="Ma J."/>
        </authorList>
    </citation>
    <scope>NUCLEOTIDE SEQUENCE [LARGE SCALE GENOMIC DNA]</scope>
    <source>
        <strain evidence="4">NBRC 112502</strain>
    </source>
</reference>
<dbReference type="PANTHER" id="PTHR37829:SF3">
    <property type="entry name" value="PROTEIN JAYE-RELATED"/>
    <property type="match status" value="1"/>
</dbReference>
<protein>
    <recommendedName>
        <fullName evidence="5">Baseplate protein</fullName>
    </recommendedName>
</protein>
<organism evidence="3 4">
    <name type="scientific">Acidocella aquatica</name>
    <dbReference type="NCBI Taxonomy" id="1922313"/>
    <lineage>
        <taxon>Bacteria</taxon>
        <taxon>Pseudomonadati</taxon>
        <taxon>Pseudomonadota</taxon>
        <taxon>Alphaproteobacteria</taxon>
        <taxon>Acetobacterales</taxon>
        <taxon>Acidocellaceae</taxon>
        <taxon>Acidocella</taxon>
    </lineage>
</organism>
<proteinExistence type="predicted"/>
<evidence type="ECO:0000313" key="4">
    <source>
        <dbReference type="Proteomes" id="UP001156641"/>
    </source>
</evidence>
<accession>A0ABQ6ABU5</accession>
<comment type="caution">
    <text evidence="3">The sequence shown here is derived from an EMBL/GenBank/DDBJ whole genome shotgun (WGS) entry which is preliminary data.</text>
</comment>
<name>A0ABQ6ABU5_9PROT</name>
<evidence type="ECO:0000313" key="3">
    <source>
        <dbReference type="EMBL" id="GLR67559.1"/>
    </source>
</evidence>
<keyword evidence="4" id="KW-1185">Reference proteome</keyword>
<dbReference type="InterPro" id="IPR058530">
    <property type="entry name" value="Baseplate_J-like_C"/>
</dbReference>
<evidence type="ECO:0008006" key="5">
    <source>
        <dbReference type="Google" id="ProtNLM"/>
    </source>
</evidence>
<dbReference type="Pfam" id="PF04865">
    <property type="entry name" value="Baseplate_J"/>
    <property type="match status" value="1"/>
</dbReference>
<dbReference type="Proteomes" id="UP001156641">
    <property type="component" value="Unassembled WGS sequence"/>
</dbReference>
<sequence length="374" mass="37171">MQLSLQNFSTLVERMAASVQGAAQNLLDLTVGSVLRAILEANASVGLWLQWLIVQCLATTRLATSSGADCDSFGADFGFTRLPAVAASGQVMFTRFTPSITAFIPVGTVVSTAANTQSFLVMGDVNNQAYSAASGGYTMAAGVAGLSVAVVASVAGSSGNVQPGSVSLLGSAISGVDTVVNANALTGGVDAESDVAFRARFGNFLAGLSRATNVAIGSAIAGIQQGLSYSISENVNPAGTVQMGFFVVTVDDGSGNPSPGLLATVQQVVEAIRPVGTGFAVQAPVVMLANVALTIVTGPGASHVAAVAAVAAAIEGYIAGLPIGSVLSYTRLAQLAYDASGAVTNLSGLLLNGGAVDLVPPLFGVVRAGTVAVA</sequence>
<feature type="domain" description="Baseplate protein J-like barrel" evidence="1">
    <location>
        <begin position="95"/>
        <end position="188"/>
    </location>
</feature>
<gene>
    <name evidence="3" type="ORF">GCM10010909_22400</name>
</gene>
<dbReference type="EMBL" id="BSOS01000067">
    <property type="protein sequence ID" value="GLR67559.1"/>
    <property type="molecule type" value="Genomic_DNA"/>
</dbReference>
<evidence type="ECO:0000259" key="1">
    <source>
        <dbReference type="Pfam" id="PF04865"/>
    </source>
</evidence>
<feature type="domain" description="Baseplate J-like C-terminal" evidence="2">
    <location>
        <begin position="290"/>
        <end position="373"/>
    </location>
</feature>
<dbReference type="InterPro" id="IPR052399">
    <property type="entry name" value="Phage_Baseplate_Assmbl_Protein"/>
</dbReference>
<dbReference type="RefSeq" id="WP_284258296.1">
    <property type="nucleotide sequence ID" value="NZ_BSOS01000067.1"/>
</dbReference>
<dbReference type="Pfam" id="PF26079">
    <property type="entry name" value="Baseplate_J_C"/>
    <property type="match status" value="1"/>
</dbReference>
<dbReference type="PANTHER" id="PTHR37829">
    <property type="entry name" value="PHAGE-LIKE ELEMENT PBSX PROTEIN XKDT"/>
    <property type="match status" value="1"/>
</dbReference>